<dbReference type="KEGG" id="trc:DYE49_07940"/>
<keyword evidence="2 8" id="KW-0645">Protease</keyword>
<dbReference type="SUPFAM" id="SSF118010">
    <property type="entry name" value="TM1457-like"/>
    <property type="match status" value="1"/>
</dbReference>
<dbReference type="Proteomes" id="UP000593591">
    <property type="component" value="Chromosome"/>
</dbReference>
<dbReference type="EMBL" id="JACHFR010000001">
    <property type="protein sequence ID" value="MBB5217889.1"/>
    <property type="molecule type" value="Genomic_DNA"/>
</dbReference>
<evidence type="ECO:0000256" key="5">
    <source>
        <dbReference type="ARBA" id="ARBA00044503"/>
    </source>
</evidence>
<dbReference type="Gene3D" id="3.30.70.1490">
    <property type="entry name" value="Cysteine protease Prp"/>
    <property type="match status" value="1"/>
</dbReference>
<dbReference type="GO" id="GO:0006508">
    <property type="term" value="P:proteolysis"/>
    <property type="evidence" value="ECO:0007669"/>
    <property type="project" value="UniProtKB-KW"/>
</dbReference>
<evidence type="ECO:0000313" key="9">
    <source>
        <dbReference type="Proteomes" id="UP000578697"/>
    </source>
</evidence>
<evidence type="ECO:0000256" key="6">
    <source>
        <dbReference type="ARBA" id="ARBA00044538"/>
    </source>
</evidence>
<reference evidence="8 10" key="1">
    <citation type="submission" date="2018-08" db="EMBL/GenBank/DDBJ databases">
        <title>The first complete genome of Treponema rectale (CHPAT), a commensal spirochete of the bovine rectum.</title>
        <authorList>
            <person name="Staton G.J."/>
            <person name="Clegg S.R."/>
            <person name="Carter S.D."/>
            <person name="Radford A.D."/>
            <person name="Darby A."/>
            <person name="Hall N."/>
            <person name="Birtles R.J."/>
            <person name="Evans N.J."/>
        </authorList>
    </citation>
    <scope>NUCLEOTIDE SEQUENCE [LARGE SCALE GENOMIC DNA]</scope>
    <source>
        <strain evidence="8 10">CHPA</strain>
    </source>
</reference>
<evidence type="ECO:0000256" key="2">
    <source>
        <dbReference type="ARBA" id="ARBA00022670"/>
    </source>
</evidence>
<sequence length="118" mass="12664">MTEVLLVCNSRGEFSAVCAAGHAGFAEKGRDIVCAAESVLLGTALDLLKNTRGVSVKSDTASRGTLAFSVEVSAGLTEEERILLGERLKCTADFIRNGIKSVSEQYPENVQLREKTEE</sequence>
<dbReference type="AlphaFoldDB" id="A0A840S5V7"/>
<keyword evidence="4" id="KW-0788">Thiol protease</keyword>
<keyword evidence="3" id="KW-0378">Hydrolase</keyword>
<evidence type="ECO:0000256" key="4">
    <source>
        <dbReference type="ARBA" id="ARBA00022807"/>
    </source>
</evidence>
<reference evidence="7 9" key="2">
    <citation type="submission" date="2020-08" db="EMBL/GenBank/DDBJ databases">
        <title>Genomic Encyclopedia of Type Strains, Phase IV (KMG-IV): sequencing the most valuable type-strain genomes for metagenomic binning, comparative biology and taxonomic classification.</title>
        <authorList>
            <person name="Goeker M."/>
        </authorList>
    </citation>
    <scope>NUCLEOTIDE SEQUENCE [LARGE SCALE GENOMIC DNA]</scope>
    <source>
        <strain evidence="7 9">DSM 103679</strain>
    </source>
</reference>
<protein>
    <recommendedName>
        <fullName evidence="6">Ribosomal processing cysteine protease Prp</fullName>
    </recommendedName>
</protein>
<gene>
    <name evidence="8" type="ORF">DYE49_07940</name>
    <name evidence="7" type="ORF">HNP77_000233</name>
</gene>
<dbReference type="InterPro" id="IPR036764">
    <property type="entry name" value="Peptidase_Prp_sf"/>
</dbReference>
<accession>A0A840S5V7</accession>
<name>A0A840S5V7_9SPIR</name>
<dbReference type="GO" id="GO:0042254">
    <property type="term" value="P:ribosome biogenesis"/>
    <property type="evidence" value="ECO:0007669"/>
    <property type="project" value="UniProtKB-KW"/>
</dbReference>
<evidence type="ECO:0000256" key="3">
    <source>
        <dbReference type="ARBA" id="ARBA00022801"/>
    </source>
</evidence>
<evidence type="ECO:0000313" key="10">
    <source>
        <dbReference type="Proteomes" id="UP000593591"/>
    </source>
</evidence>
<evidence type="ECO:0000313" key="8">
    <source>
        <dbReference type="EMBL" id="QOS40389.1"/>
    </source>
</evidence>
<comment type="similarity">
    <text evidence="5">Belongs to the Prp family.</text>
</comment>
<keyword evidence="9" id="KW-1185">Reference proteome</keyword>
<evidence type="ECO:0000313" key="7">
    <source>
        <dbReference type="EMBL" id="MBB5217889.1"/>
    </source>
</evidence>
<dbReference type="RefSeq" id="WP_184651332.1">
    <property type="nucleotide sequence ID" value="NZ_JACHFR010000001.1"/>
</dbReference>
<proteinExistence type="inferred from homology"/>
<dbReference type="Proteomes" id="UP000578697">
    <property type="component" value="Unassembled WGS sequence"/>
</dbReference>
<dbReference type="EMBL" id="CP031517">
    <property type="protein sequence ID" value="QOS40389.1"/>
    <property type="molecule type" value="Genomic_DNA"/>
</dbReference>
<dbReference type="InterPro" id="IPR007422">
    <property type="entry name" value="Peptidase_Prp"/>
</dbReference>
<dbReference type="CDD" id="cd16332">
    <property type="entry name" value="Prp-like"/>
    <property type="match status" value="1"/>
</dbReference>
<organism evidence="7 9">
    <name type="scientific">Treponema rectale</name>
    <dbReference type="NCBI Taxonomy" id="744512"/>
    <lineage>
        <taxon>Bacteria</taxon>
        <taxon>Pseudomonadati</taxon>
        <taxon>Spirochaetota</taxon>
        <taxon>Spirochaetia</taxon>
        <taxon>Spirochaetales</taxon>
        <taxon>Treponemataceae</taxon>
        <taxon>Treponema</taxon>
    </lineage>
</organism>
<dbReference type="Pfam" id="PF04327">
    <property type="entry name" value="Peptidase_Prp"/>
    <property type="match status" value="1"/>
</dbReference>
<evidence type="ECO:0000256" key="1">
    <source>
        <dbReference type="ARBA" id="ARBA00022517"/>
    </source>
</evidence>
<dbReference type="GO" id="GO:0008234">
    <property type="term" value="F:cysteine-type peptidase activity"/>
    <property type="evidence" value="ECO:0007669"/>
    <property type="project" value="UniProtKB-KW"/>
</dbReference>
<keyword evidence="1" id="KW-0690">Ribosome biogenesis</keyword>